<keyword evidence="1" id="KW-0520">NAD</keyword>
<feature type="domain" description="Gfo/Idh/MocA-like oxidoreductase N-terminal" evidence="2">
    <location>
        <begin position="7"/>
        <end position="116"/>
    </location>
</feature>
<reference evidence="5" key="1">
    <citation type="journal article" date="2019" name="Int. J. Syst. Evol. Microbiol.">
        <title>The Global Catalogue of Microorganisms (GCM) 10K type strain sequencing project: providing services to taxonomists for standard genome sequencing and annotation.</title>
        <authorList>
            <consortium name="The Broad Institute Genomics Platform"/>
            <consortium name="The Broad Institute Genome Sequencing Center for Infectious Disease"/>
            <person name="Wu L."/>
            <person name="Ma J."/>
        </authorList>
    </citation>
    <scope>NUCLEOTIDE SEQUENCE [LARGE SCALE GENOMIC DNA]</scope>
    <source>
        <strain evidence="5">JCM 1490</strain>
    </source>
</reference>
<name>A0ABW2Q531_9MICO</name>
<organism evidence="4 5">
    <name type="scientific">Georgenia alba</name>
    <dbReference type="NCBI Taxonomy" id="2233858"/>
    <lineage>
        <taxon>Bacteria</taxon>
        <taxon>Bacillati</taxon>
        <taxon>Actinomycetota</taxon>
        <taxon>Actinomycetes</taxon>
        <taxon>Micrococcales</taxon>
        <taxon>Bogoriellaceae</taxon>
        <taxon>Georgenia</taxon>
    </lineage>
</organism>
<dbReference type="Pfam" id="PF22725">
    <property type="entry name" value="GFO_IDH_MocA_C3"/>
    <property type="match status" value="1"/>
</dbReference>
<proteinExistence type="predicted"/>
<sequence length="367" mass="39694">MQRGPARLGIVGAGGIAGGRHLPAVRDLGERVEVVAVVDVDAERARTFAETWNIPRHYTAIEAMLDAESLDLAVVCTPPGAHRPAVAACLRAGVHVWCEKPPTLTLAEYDELMALEGDGGPYVSYVFQHRFGSGAARLREQLATGALGRPLVAACHTMWYRGHGYFDPPWRGRWDTEGGGPTMGHGIHQFDLALHILGDWAEVRAMMGTLDRDIETEDVSMAAVRLESGAMMSVVNSLLSPRETSYLRFDFTDATVELNHLYGYDDSSWVWTPASHVDERVSAAWAPRPNASVASSHTAQLRALLDAMDAGARPPSSGTDGRRSLELVAGLYASALTGQPVLRTDLTPVNPFYHAMNGRPVAAEMTA</sequence>
<dbReference type="Pfam" id="PF01408">
    <property type="entry name" value="GFO_IDH_MocA"/>
    <property type="match status" value="1"/>
</dbReference>
<evidence type="ECO:0000256" key="1">
    <source>
        <dbReference type="ARBA" id="ARBA00023027"/>
    </source>
</evidence>
<dbReference type="InterPro" id="IPR052515">
    <property type="entry name" value="Gfo/Idh/MocA_Oxidoreductase"/>
</dbReference>
<dbReference type="SUPFAM" id="SSF55347">
    <property type="entry name" value="Glyceraldehyde-3-phosphate dehydrogenase-like, C-terminal domain"/>
    <property type="match status" value="1"/>
</dbReference>
<dbReference type="PANTHER" id="PTHR43249">
    <property type="entry name" value="UDP-N-ACETYL-2-AMINO-2-DEOXY-D-GLUCURONATE OXIDASE"/>
    <property type="match status" value="1"/>
</dbReference>
<dbReference type="PANTHER" id="PTHR43249:SF1">
    <property type="entry name" value="D-GLUCOSIDE 3-DEHYDROGENASE"/>
    <property type="match status" value="1"/>
</dbReference>
<dbReference type="RefSeq" id="WP_382391461.1">
    <property type="nucleotide sequence ID" value="NZ_JBHTCQ010000001.1"/>
</dbReference>
<dbReference type="Proteomes" id="UP001596455">
    <property type="component" value="Unassembled WGS sequence"/>
</dbReference>
<accession>A0ABW2Q531</accession>
<keyword evidence="5" id="KW-1185">Reference proteome</keyword>
<comment type="caution">
    <text evidence="4">The sequence shown here is derived from an EMBL/GenBank/DDBJ whole genome shotgun (WGS) entry which is preliminary data.</text>
</comment>
<evidence type="ECO:0000313" key="4">
    <source>
        <dbReference type="EMBL" id="MFC7404251.1"/>
    </source>
</evidence>
<dbReference type="Gene3D" id="3.30.360.10">
    <property type="entry name" value="Dihydrodipicolinate Reductase, domain 2"/>
    <property type="match status" value="1"/>
</dbReference>
<evidence type="ECO:0000259" key="3">
    <source>
        <dbReference type="Pfam" id="PF22725"/>
    </source>
</evidence>
<dbReference type="SUPFAM" id="SSF51735">
    <property type="entry name" value="NAD(P)-binding Rossmann-fold domains"/>
    <property type="match status" value="1"/>
</dbReference>
<dbReference type="EMBL" id="JBHTCQ010000001">
    <property type="protein sequence ID" value="MFC7404251.1"/>
    <property type="molecule type" value="Genomic_DNA"/>
</dbReference>
<feature type="domain" description="GFO/IDH/MocA-like oxidoreductase" evidence="3">
    <location>
        <begin position="137"/>
        <end position="254"/>
    </location>
</feature>
<dbReference type="InterPro" id="IPR055170">
    <property type="entry name" value="GFO_IDH_MocA-like_dom"/>
</dbReference>
<protein>
    <submittedName>
        <fullName evidence="4">Gfo/Idh/MocA family protein</fullName>
    </submittedName>
</protein>
<dbReference type="Gene3D" id="3.40.50.720">
    <property type="entry name" value="NAD(P)-binding Rossmann-like Domain"/>
    <property type="match status" value="1"/>
</dbReference>
<gene>
    <name evidence="4" type="ORF">ACFQQL_03935</name>
</gene>
<evidence type="ECO:0000313" key="5">
    <source>
        <dbReference type="Proteomes" id="UP001596455"/>
    </source>
</evidence>
<dbReference type="InterPro" id="IPR036291">
    <property type="entry name" value="NAD(P)-bd_dom_sf"/>
</dbReference>
<evidence type="ECO:0000259" key="2">
    <source>
        <dbReference type="Pfam" id="PF01408"/>
    </source>
</evidence>
<dbReference type="InterPro" id="IPR000683">
    <property type="entry name" value="Gfo/Idh/MocA-like_OxRdtase_N"/>
</dbReference>